<dbReference type="PANTHER" id="PTHR46558">
    <property type="entry name" value="TRACRIPTIONAL REGULATORY PROTEIN-RELATED-RELATED"/>
    <property type="match status" value="1"/>
</dbReference>
<dbReference type="Gene3D" id="1.10.260.40">
    <property type="entry name" value="lambda repressor-like DNA-binding domains"/>
    <property type="match status" value="1"/>
</dbReference>
<dbReference type="RefSeq" id="WP_035314951.1">
    <property type="nucleotide sequence ID" value="NZ_AODH01000036.1"/>
</dbReference>
<name>W7CMS6_9LIST</name>
<gene>
    <name evidence="3" type="ORF">BCAMP_08841</name>
</gene>
<feature type="domain" description="HTH cro/C1-type" evidence="2">
    <location>
        <begin position="7"/>
        <end position="61"/>
    </location>
</feature>
<dbReference type="SUPFAM" id="SSF47413">
    <property type="entry name" value="lambda repressor-like DNA-binding domains"/>
    <property type="match status" value="1"/>
</dbReference>
<accession>W7CMS6</accession>
<protein>
    <submittedName>
        <fullName evidence="3">DNA-binding protein</fullName>
    </submittedName>
</protein>
<comment type="caution">
    <text evidence="3">The sequence shown here is derived from an EMBL/GenBank/DDBJ whole genome shotgun (WGS) entry which is preliminary data.</text>
</comment>
<organism evidence="3 4">
    <name type="scientific">Brochothrix campestris FSL F6-1037</name>
    <dbReference type="NCBI Taxonomy" id="1265861"/>
    <lineage>
        <taxon>Bacteria</taxon>
        <taxon>Bacillati</taxon>
        <taxon>Bacillota</taxon>
        <taxon>Bacilli</taxon>
        <taxon>Bacillales</taxon>
        <taxon>Listeriaceae</taxon>
        <taxon>Brochothrix</taxon>
    </lineage>
</organism>
<keyword evidence="1 3" id="KW-0238">DNA-binding</keyword>
<evidence type="ECO:0000313" key="3">
    <source>
        <dbReference type="EMBL" id="EUJ38362.1"/>
    </source>
</evidence>
<evidence type="ECO:0000259" key="2">
    <source>
        <dbReference type="PROSITE" id="PS50943"/>
    </source>
</evidence>
<keyword evidence="4" id="KW-1185">Reference proteome</keyword>
<dbReference type="InterPro" id="IPR001387">
    <property type="entry name" value="Cro/C1-type_HTH"/>
</dbReference>
<dbReference type="EMBL" id="AODH01000036">
    <property type="protein sequence ID" value="EUJ38362.1"/>
    <property type="molecule type" value="Genomic_DNA"/>
</dbReference>
<evidence type="ECO:0000313" key="4">
    <source>
        <dbReference type="Proteomes" id="UP000019243"/>
    </source>
</evidence>
<dbReference type="Proteomes" id="UP000019243">
    <property type="component" value="Unassembled WGS sequence"/>
</dbReference>
<dbReference type="CDD" id="cd00093">
    <property type="entry name" value="HTH_XRE"/>
    <property type="match status" value="1"/>
</dbReference>
<reference evidence="3 4" key="1">
    <citation type="submission" date="2012-12" db="EMBL/GenBank/DDBJ databases">
        <title>Novel taxa of Listeriaceae from agricultural environments in the United States.</title>
        <authorList>
            <person name="den Bakker H.C."/>
            <person name="Allred A."/>
            <person name="Warchocki S."/>
            <person name="Wright E.M."/>
            <person name="Burrell A."/>
            <person name="Nightingale K.K."/>
            <person name="Kephart D."/>
            <person name="Wiedmann M."/>
        </authorList>
    </citation>
    <scope>NUCLEOTIDE SEQUENCE [LARGE SCALE GENOMIC DNA]</scope>
    <source>
        <strain evidence="3 4">FSL F6-1037</strain>
    </source>
</reference>
<dbReference type="PROSITE" id="PS50943">
    <property type="entry name" value="HTH_CROC1"/>
    <property type="match status" value="1"/>
</dbReference>
<evidence type="ECO:0000256" key="1">
    <source>
        <dbReference type="ARBA" id="ARBA00023125"/>
    </source>
</evidence>
<dbReference type="STRING" id="1265861.BCAMP_08841"/>
<dbReference type="OrthoDB" id="72638at2"/>
<dbReference type="GO" id="GO:0003677">
    <property type="term" value="F:DNA binding"/>
    <property type="evidence" value="ECO:0007669"/>
    <property type="project" value="UniProtKB-KW"/>
</dbReference>
<proteinExistence type="predicted"/>
<dbReference type="PANTHER" id="PTHR46558:SF4">
    <property type="entry name" value="DNA-BIDING PHAGE PROTEIN"/>
    <property type="match status" value="1"/>
</dbReference>
<dbReference type="InterPro" id="IPR010982">
    <property type="entry name" value="Lambda_DNA-bd_dom_sf"/>
</dbReference>
<dbReference type="AlphaFoldDB" id="W7CMS6"/>
<dbReference type="SMART" id="SM00530">
    <property type="entry name" value="HTH_XRE"/>
    <property type="match status" value="1"/>
</dbReference>
<dbReference type="Pfam" id="PF01381">
    <property type="entry name" value="HTH_3"/>
    <property type="match status" value="1"/>
</dbReference>
<sequence>MNIGEKIKAERLKRGYTQKELAERIKVNPSAISKYEMNRNRPPLNILVAIAQEVGTPVNYFVDDVNGLRDETINSTFPLLDNPELEAWYLELPYRLTREQLQLLKQLSNQLETWQISEKKNNFFF</sequence>